<dbReference type="Pfam" id="PF26417">
    <property type="entry name" value="DUF8112"/>
    <property type="match status" value="1"/>
</dbReference>
<proteinExistence type="predicted"/>
<comment type="caution">
    <text evidence="3">The sequence shown here is derived from an EMBL/GenBank/DDBJ whole genome shotgun (WGS) entry which is preliminary data.</text>
</comment>
<evidence type="ECO:0000313" key="3">
    <source>
        <dbReference type="EMBL" id="MFC7079397.1"/>
    </source>
</evidence>
<organism evidence="3 4">
    <name type="scientific">Halorussus caseinilyticus</name>
    <dbReference type="NCBI Taxonomy" id="3034025"/>
    <lineage>
        <taxon>Archaea</taxon>
        <taxon>Methanobacteriati</taxon>
        <taxon>Methanobacteriota</taxon>
        <taxon>Stenosarchaea group</taxon>
        <taxon>Halobacteria</taxon>
        <taxon>Halobacteriales</taxon>
        <taxon>Haladaptataceae</taxon>
        <taxon>Halorussus</taxon>
    </lineage>
</organism>
<accession>A0ABD5WJS9</accession>
<gene>
    <name evidence="2" type="ORF">ACFQJ6_03085</name>
    <name evidence="3" type="ORF">ACFQJ6_03755</name>
</gene>
<dbReference type="RefSeq" id="WP_276282664.1">
    <property type="nucleotide sequence ID" value="NZ_CP119811.1"/>
</dbReference>
<protein>
    <recommendedName>
        <fullName evidence="1">DUF8112 domain-containing protein</fullName>
    </recommendedName>
</protein>
<evidence type="ECO:0000259" key="1">
    <source>
        <dbReference type="Pfam" id="PF26417"/>
    </source>
</evidence>
<dbReference type="EMBL" id="JBHSZH010000003">
    <property type="protein sequence ID" value="MFC7079397.1"/>
    <property type="molecule type" value="Genomic_DNA"/>
</dbReference>
<dbReference type="EMBL" id="JBHSZH010000003">
    <property type="protein sequence ID" value="MFC7079281.1"/>
    <property type="molecule type" value="Genomic_DNA"/>
</dbReference>
<dbReference type="InterPro" id="IPR058425">
    <property type="entry name" value="DUF8112"/>
</dbReference>
<dbReference type="AlphaFoldDB" id="A0ABD5WJS9"/>
<evidence type="ECO:0000313" key="4">
    <source>
        <dbReference type="Proteomes" id="UP001596407"/>
    </source>
</evidence>
<reference evidence="3" key="3">
    <citation type="submission" date="2024-09" db="EMBL/GenBank/DDBJ databases">
        <authorList>
            <person name="Sun Q."/>
        </authorList>
    </citation>
    <scope>NUCLEOTIDE SEQUENCE</scope>
    <source>
        <strain evidence="3">CCM 7472</strain>
    </source>
</reference>
<evidence type="ECO:0000313" key="2">
    <source>
        <dbReference type="EMBL" id="MFC7079281.1"/>
    </source>
</evidence>
<reference evidence="3" key="1">
    <citation type="journal article" date="2014" name="Int. J. Syst. Evol. Microbiol.">
        <title>Complete genome sequence of Corynebacterium casei LMG S-19264T (=DSM 44701T), isolated from a smear-ripened cheese.</title>
        <authorList>
            <consortium name="US DOE Joint Genome Institute (JGI-PGF)"/>
            <person name="Walter F."/>
            <person name="Albersmeier A."/>
            <person name="Kalinowski J."/>
            <person name="Ruckert C."/>
        </authorList>
    </citation>
    <scope>NUCLEOTIDE SEQUENCE [LARGE SCALE GENOMIC DNA]</scope>
    <source>
        <strain evidence="3">CCM 7472</strain>
    </source>
</reference>
<keyword evidence="4" id="KW-1185">Reference proteome</keyword>
<sequence length="135" mass="14098">MASRTGTDADGDVDGADGEVVRVEATVEQVLNGVRVGLDGASGVCAYCGRELHDGDCVTVYAYRKAGHDTWNCPRVYCRDCRSGDGVSTPTLGTTEVTATAFLGVMQVAAQTTRLALTNVELESYSRPSDGSEGG</sequence>
<dbReference type="GeneID" id="79305715"/>
<reference evidence="4" key="2">
    <citation type="journal article" date="2019" name="Int. J. Syst. Evol. Microbiol.">
        <title>The Global Catalogue of Microorganisms (GCM) 10K type strain sequencing project: providing services to taxonomists for standard genome sequencing and annotation.</title>
        <authorList>
            <consortium name="The Broad Institute Genomics Platform"/>
            <consortium name="The Broad Institute Genome Sequencing Center for Infectious Disease"/>
            <person name="Wu L."/>
            <person name="Ma J."/>
        </authorList>
    </citation>
    <scope>NUCLEOTIDE SEQUENCE [LARGE SCALE GENOMIC DNA]</scope>
    <source>
        <strain evidence="4">DT72</strain>
    </source>
</reference>
<feature type="domain" description="DUF8112" evidence="1">
    <location>
        <begin position="24"/>
        <end position="128"/>
    </location>
</feature>
<name>A0ABD5WJS9_9EURY</name>
<dbReference type="Proteomes" id="UP001596407">
    <property type="component" value="Unassembled WGS sequence"/>
</dbReference>